<keyword evidence="3" id="KW-0813">Transport</keyword>
<dbReference type="PANTHER" id="PTHR30290">
    <property type="entry name" value="PERIPLASMIC BINDING COMPONENT OF ABC TRANSPORTER"/>
    <property type="match status" value="1"/>
</dbReference>
<dbReference type="OrthoDB" id="137511at2"/>
<comment type="similarity">
    <text evidence="2">Belongs to the bacterial solute-binding protein 5 family.</text>
</comment>
<dbReference type="Pfam" id="PF00496">
    <property type="entry name" value="SBP_bac_5"/>
    <property type="match status" value="1"/>
</dbReference>
<feature type="domain" description="Solute-binding protein family 5" evidence="6">
    <location>
        <begin position="75"/>
        <end position="456"/>
    </location>
</feature>
<reference evidence="7 8" key="1">
    <citation type="submission" date="2017-04" db="EMBL/GenBank/DDBJ databases">
        <authorList>
            <person name="Afonso C.L."/>
            <person name="Miller P.J."/>
            <person name="Scott M.A."/>
            <person name="Spackman E."/>
            <person name="Goraichik I."/>
            <person name="Dimitrov K.M."/>
            <person name="Suarez D.L."/>
            <person name="Swayne D.E."/>
        </authorList>
    </citation>
    <scope>NUCLEOTIDE SEQUENCE [LARGE SCALE GENOMIC DNA]</scope>
    <source>
        <strain evidence="7 8">DSM 5090</strain>
    </source>
</reference>
<dbReference type="AlphaFoldDB" id="A0A1W2CWL1"/>
<comment type="subcellular location">
    <subcellularLocation>
        <location evidence="1">Cell envelope</location>
    </subcellularLocation>
</comment>
<evidence type="ECO:0000256" key="2">
    <source>
        <dbReference type="ARBA" id="ARBA00005695"/>
    </source>
</evidence>
<evidence type="ECO:0000259" key="6">
    <source>
        <dbReference type="Pfam" id="PF00496"/>
    </source>
</evidence>
<evidence type="ECO:0000256" key="1">
    <source>
        <dbReference type="ARBA" id="ARBA00004196"/>
    </source>
</evidence>
<dbReference type="GO" id="GO:0015833">
    <property type="term" value="P:peptide transport"/>
    <property type="evidence" value="ECO:0007669"/>
    <property type="project" value="TreeGrafter"/>
</dbReference>
<dbReference type="EMBL" id="FWXI01000012">
    <property type="protein sequence ID" value="SMC89601.1"/>
    <property type="molecule type" value="Genomic_DNA"/>
</dbReference>
<dbReference type="STRING" id="112901.SAMN04488500_11243"/>
<dbReference type="GO" id="GO:0030288">
    <property type="term" value="C:outer membrane-bounded periplasmic space"/>
    <property type="evidence" value="ECO:0007669"/>
    <property type="project" value="UniProtKB-ARBA"/>
</dbReference>
<dbReference type="GO" id="GO:0043190">
    <property type="term" value="C:ATP-binding cassette (ABC) transporter complex"/>
    <property type="evidence" value="ECO:0007669"/>
    <property type="project" value="InterPro"/>
</dbReference>
<accession>A0A1W2CWL1</accession>
<dbReference type="Gene3D" id="3.10.105.10">
    <property type="entry name" value="Dipeptide-binding Protein, Domain 3"/>
    <property type="match status" value="1"/>
</dbReference>
<gene>
    <name evidence="7" type="ORF">SAMN04488500_11243</name>
</gene>
<evidence type="ECO:0000256" key="5">
    <source>
        <dbReference type="SAM" id="SignalP"/>
    </source>
</evidence>
<dbReference type="RefSeq" id="WP_084576482.1">
    <property type="nucleotide sequence ID" value="NZ_CP155572.1"/>
</dbReference>
<dbReference type="CDD" id="cd08504">
    <property type="entry name" value="PBP2_OppA"/>
    <property type="match status" value="1"/>
</dbReference>
<dbReference type="Proteomes" id="UP000192738">
    <property type="component" value="Unassembled WGS sequence"/>
</dbReference>
<evidence type="ECO:0000313" key="7">
    <source>
        <dbReference type="EMBL" id="SMC89601.1"/>
    </source>
</evidence>
<dbReference type="GO" id="GO:1904680">
    <property type="term" value="F:peptide transmembrane transporter activity"/>
    <property type="evidence" value="ECO:0007669"/>
    <property type="project" value="TreeGrafter"/>
</dbReference>
<organism evidence="7 8">
    <name type="scientific">Sporomusa malonica</name>
    <dbReference type="NCBI Taxonomy" id="112901"/>
    <lineage>
        <taxon>Bacteria</taxon>
        <taxon>Bacillati</taxon>
        <taxon>Bacillota</taxon>
        <taxon>Negativicutes</taxon>
        <taxon>Selenomonadales</taxon>
        <taxon>Sporomusaceae</taxon>
        <taxon>Sporomusa</taxon>
    </lineage>
</organism>
<evidence type="ECO:0000256" key="3">
    <source>
        <dbReference type="ARBA" id="ARBA00022448"/>
    </source>
</evidence>
<proteinExistence type="inferred from homology"/>
<name>A0A1W2CWL1_9FIRM</name>
<protein>
    <submittedName>
        <fullName evidence="7">Oligopeptide transport system substrate-binding protein</fullName>
    </submittedName>
</protein>
<feature type="chain" id="PRO_5039339564" evidence="5">
    <location>
        <begin position="22"/>
        <end position="533"/>
    </location>
</feature>
<dbReference type="InterPro" id="IPR030678">
    <property type="entry name" value="Peptide/Ni-bd"/>
</dbReference>
<evidence type="ECO:0000313" key="8">
    <source>
        <dbReference type="Proteomes" id="UP000192738"/>
    </source>
</evidence>
<dbReference type="PANTHER" id="PTHR30290:SF10">
    <property type="entry name" value="PERIPLASMIC OLIGOPEPTIDE-BINDING PROTEIN-RELATED"/>
    <property type="match status" value="1"/>
</dbReference>
<dbReference type="PIRSF" id="PIRSF002741">
    <property type="entry name" value="MppA"/>
    <property type="match status" value="1"/>
</dbReference>
<keyword evidence="4 5" id="KW-0732">Signal</keyword>
<evidence type="ECO:0000256" key="4">
    <source>
        <dbReference type="ARBA" id="ARBA00022729"/>
    </source>
</evidence>
<feature type="signal peptide" evidence="5">
    <location>
        <begin position="1"/>
        <end position="21"/>
    </location>
</feature>
<dbReference type="InterPro" id="IPR039424">
    <property type="entry name" value="SBP_5"/>
</dbReference>
<dbReference type="PROSITE" id="PS51257">
    <property type="entry name" value="PROKAR_LIPOPROTEIN"/>
    <property type="match status" value="1"/>
</dbReference>
<sequence>MSCKKLCAVLLMLTMLATLTAGCGKSGTSTNEQVFRYALEAEPATLDPAMSSAIPESLVELQIFEGLTRLDAKDQPVPGVAEKWDISPDGLKYVFHLRANAKWSNGQPVTAQDFAFAWKRALSPEAASENAYMLFPVKNAQAYNEKKLTADQVGVKALDDQTLEVTLDKPTAYFLSLVAFHAFYPVHQKTVTASPDKWANDTTTLIGNGPFKISNWTHSGKIEFIKNDQYWDAAAVKLAKMEWPISDSQTTRLAMVENNQVDMMVEPPVVEHDRLTQANLLKISPYLGIYYYVFNTQAAPFDNPKVRKAFAQAINREALVKNVIKGGKKPAYAWVAPGLTNPATSKDFREEGGNYAIEDAAQAKKLLAEAGYPDGKGLPPITLMFNTSELHKSIAEAMQEMWKQNLSVTVNLTNQESKVFLAARTHGDFQVARASWIGDYADPMTFIDVFKDPDNDANYTNPAYNRLVEQAQSTIDQKVRMQAMHDAEKILFDDAVIIPIYYTTQPFIAKPYVKGYFWSVLGLADFKTTFIEK</sequence>
<dbReference type="Gene3D" id="3.40.190.10">
    <property type="entry name" value="Periplasmic binding protein-like II"/>
    <property type="match status" value="1"/>
</dbReference>
<keyword evidence="8" id="KW-1185">Reference proteome</keyword>
<dbReference type="FunFam" id="3.10.105.10:FF:000001">
    <property type="entry name" value="Oligopeptide ABC transporter, oligopeptide-binding protein"/>
    <property type="match status" value="1"/>
</dbReference>
<dbReference type="FunFam" id="3.90.76.10:FF:000001">
    <property type="entry name" value="Oligopeptide ABC transporter substrate-binding protein"/>
    <property type="match status" value="1"/>
</dbReference>
<dbReference type="InterPro" id="IPR000914">
    <property type="entry name" value="SBP_5_dom"/>
</dbReference>
<dbReference type="Gene3D" id="3.90.76.10">
    <property type="entry name" value="Dipeptide-binding Protein, Domain 1"/>
    <property type="match status" value="1"/>
</dbReference>
<dbReference type="SUPFAM" id="SSF53850">
    <property type="entry name" value="Periplasmic binding protein-like II"/>
    <property type="match status" value="1"/>
</dbReference>